<feature type="non-terminal residue" evidence="2">
    <location>
        <position position="112"/>
    </location>
</feature>
<dbReference type="PANTHER" id="PTHR46599:SF3">
    <property type="entry name" value="PIGGYBAC TRANSPOSABLE ELEMENT-DERIVED PROTEIN 4"/>
    <property type="match status" value="1"/>
</dbReference>
<accession>A0A1B6I0V3</accession>
<dbReference type="PANTHER" id="PTHR46599">
    <property type="entry name" value="PIGGYBAC TRANSPOSABLE ELEMENT-DERIVED PROTEIN 4"/>
    <property type="match status" value="1"/>
</dbReference>
<evidence type="ECO:0000259" key="1">
    <source>
        <dbReference type="Pfam" id="PF13843"/>
    </source>
</evidence>
<feature type="non-terminal residue" evidence="2">
    <location>
        <position position="1"/>
    </location>
</feature>
<dbReference type="InterPro" id="IPR029526">
    <property type="entry name" value="PGBD"/>
</dbReference>
<dbReference type="AlphaFoldDB" id="A0A1B6I0V3"/>
<protein>
    <recommendedName>
        <fullName evidence="1">PiggyBac transposable element-derived protein domain-containing protein</fullName>
    </recommendedName>
</protein>
<reference evidence="2" key="1">
    <citation type="submission" date="2015-11" db="EMBL/GenBank/DDBJ databases">
        <title>De novo transcriptome assembly of four potential Pierce s Disease insect vectors from Arizona vineyards.</title>
        <authorList>
            <person name="Tassone E.E."/>
        </authorList>
    </citation>
    <scope>NUCLEOTIDE SEQUENCE</scope>
</reference>
<proteinExistence type="predicted"/>
<evidence type="ECO:0000313" key="2">
    <source>
        <dbReference type="EMBL" id="JAS80577.1"/>
    </source>
</evidence>
<name>A0A1B6I0V3_9HEMI</name>
<organism evidence="2">
    <name type="scientific">Homalodisca liturata</name>
    <dbReference type="NCBI Taxonomy" id="320908"/>
    <lineage>
        <taxon>Eukaryota</taxon>
        <taxon>Metazoa</taxon>
        <taxon>Ecdysozoa</taxon>
        <taxon>Arthropoda</taxon>
        <taxon>Hexapoda</taxon>
        <taxon>Insecta</taxon>
        <taxon>Pterygota</taxon>
        <taxon>Neoptera</taxon>
        <taxon>Paraneoptera</taxon>
        <taxon>Hemiptera</taxon>
        <taxon>Auchenorrhyncha</taxon>
        <taxon>Membracoidea</taxon>
        <taxon>Cicadellidae</taxon>
        <taxon>Cicadellinae</taxon>
        <taxon>Proconiini</taxon>
        <taxon>Homalodisca</taxon>
    </lineage>
</organism>
<gene>
    <name evidence="2" type="ORF">g.57497</name>
</gene>
<dbReference type="Pfam" id="PF13843">
    <property type="entry name" value="DDE_Tnp_1_7"/>
    <property type="match status" value="1"/>
</dbReference>
<dbReference type="EMBL" id="GECU01027129">
    <property type="protein sequence ID" value="JAS80577.1"/>
    <property type="molecule type" value="Transcribed_RNA"/>
</dbReference>
<feature type="domain" description="PiggyBac transposable element-derived protein" evidence="1">
    <location>
        <begin position="1"/>
        <end position="111"/>
    </location>
</feature>
<sequence length="112" mass="13460">GILIIMGYHVLPSMRLYWSSKPTFGVKAISEVMSLRRFLQILRYLHLHDNEKMPRREQRNYDKLYKIRPMITFLKTRFMELFNPSRFLSIDESMVGFKGRCSLKQYLPNKPT</sequence>